<evidence type="ECO:0000256" key="9">
    <source>
        <dbReference type="SAM" id="SignalP"/>
    </source>
</evidence>
<keyword evidence="13" id="KW-1185">Reference proteome</keyword>
<sequence>MRKGILFMTLFVATVFTLTACRANEAVFRKTEDGKQIIKIGYLPITHAAPLFIENELDDDQFEHVKLELVKFGSWPELLDALNTGRIDGASVLIELAMAAKEQGIDLKAVALGHRDGNAVVVSDDIKSAKDLKGKNFAIPHRLSTHNVLLYEMLKKEQLKYDDVNIIELPPSEMPAALSEGRIHGYVVAEPFGALSVAINKGKVLYQSEDLWVDSLCCAIVLRSELIEHDRDAVQEFMTQYVKAGEQAQMKNEQTYEILTKYMNVEKKVMDLSLQWIAYLNLRLNAKEYEQLRQYVIEMKLAENPPKYQDFVDSSFIDQVK</sequence>
<feature type="chain" id="PRO_5038247429" evidence="9">
    <location>
        <begin position="21"/>
        <end position="321"/>
    </location>
</feature>
<reference evidence="11 14" key="2">
    <citation type="submission" date="2020-07" db="EMBL/GenBank/DDBJ databases">
        <authorList>
            <person name="Feng H."/>
        </authorList>
    </citation>
    <scope>NUCLEOTIDE SEQUENCE [LARGE SCALE GENOMIC DNA]</scope>
    <source>
        <strain evidence="11">S-12</strain>
        <strain evidence="14">s-12</strain>
    </source>
</reference>
<comment type="caution">
    <text evidence="12">The sequence shown here is derived from an EMBL/GenBank/DDBJ whole genome shotgun (WGS) entry which is preliminary data.</text>
</comment>
<dbReference type="PANTHER" id="PTHR30024:SF43">
    <property type="entry name" value="BLL4572 PROTEIN"/>
    <property type="match status" value="1"/>
</dbReference>
<dbReference type="InterPro" id="IPR001638">
    <property type="entry name" value="Solute-binding_3/MltF_N"/>
</dbReference>
<keyword evidence="4" id="KW-1003">Cell membrane</keyword>
<evidence type="ECO:0000259" key="10">
    <source>
        <dbReference type="SMART" id="SM00062"/>
    </source>
</evidence>
<evidence type="ECO:0000256" key="3">
    <source>
        <dbReference type="ARBA" id="ARBA00022448"/>
    </source>
</evidence>
<dbReference type="Pfam" id="PF13379">
    <property type="entry name" value="NMT1_2"/>
    <property type="match status" value="1"/>
</dbReference>
<evidence type="ECO:0000256" key="6">
    <source>
        <dbReference type="ARBA" id="ARBA00023136"/>
    </source>
</evidence>
<dbReference type="Proteomes" id="UP000472971">
    <property type="component" value="Unassembled WGS sequence"/>
</dbReference>
<dbReference type="GO" id="GO:0005886">
    <property type="term" value="C:plasma membrane"/>
    <property type="evidence" value="ECO:0007669"/>
    <property type="project" value="UniProtKB-SubCell"/>
</dbReference>
<evidence type="ECO:0000313" key="14">
    <source>
        <dbReference type="Proteomes" id="UP000570010"/>
    </source>
</evidence>
<evidence type="ECO:0000256" key="4">
    <source>
        <dbReference type="ARBA" id="ARBA00022475"/>
    </source>
</evidence>
<dbReference type="SMART" id="SM00062">
    <property type="entry name" value="PBPb"/>
    <property type="match status" value="1"/>
</dbReference>
<dbReference type="EMBL" id="JAAIWN010000036">
    <property type="protein sequence ID" value="NEY82500.1"/>
    <property type="molecule type" value="Genomic_DNA"/>
</dbReference>
<organism evidence="12 13">
    <name type="scientific">Bacillus aquiflavi</name>
    <dbReference type="NCBI Taxonomy" id="2672567"/>
    <lineage>
        <taxon>Bacteria</taxon>
        <taxon>Bacillati</taxon>
        <taxon>Bacillota</taxon>
        <taxon>Bacilli</taxon>
        <taxon>Bacillales</taxon>
        <taxon>Bacillaceae</taxon>
        <taxon>Bacillus</taxon>
    </lineage>
</organism>
<evidence type="ECO:0000256" key="2">
    <source>
        <dbReference type="ARBA" id="ARBA00010742"/>
    </source>
</evidence>
<dbReference type="RefSeq" id="WP_163242905.1">
    <property type="nucleotide sequence ID" value="NZ_CP082780.1"/>
</dbReference>
<protein>
    <submittedName>
        <fullName evidence="12">ABC transporter substrate-binding protein</fullName>
    </submittedName>
</protein>
<evidence type="ECO:0000256" key="7">
    <source>
        <dbReference type="ARBA" id="ARBA00023139"/>
    </source>
</evidence>
<dbReference type="EMBL" id="JACEIO010000036">
    <property type="protein sequence ID" value="MBA4538180.1"/>
    <property type="molecule type" value="Genomic_DNA"/>
</dbReference>
<keyword evidence="8" id="KW-0449">Lipoprotein</keyword>
<reference evidence="12 13" key="1">
    <citation type="submission" date="2020-02" db="EMBL/GenBank/DDBJ databases">
        <title>Bacillus aquiflavi sp. nov., isolated from yellow water of strong flavor Chinese baijiu in Yibin region of China.</title>
        <authorList>
            <person name="Xie J."/>
        </authorList>
    </citation>
    <scope>NUCLEOTIDE SEQUENCE [LARGE SCALE GENOMIC DNA]</scope>
    <source>
        <strain evidence="12 13">3H-10</strain>
    </source>
</reference>
<name>A0A6B3VWA9_9BACI</name>
<evidence type="ECO:0000313" key="11">
    <source>
        <dbReference type="EMBL" id="MBA4538180.1"/>
    </source>
</evidence>
<evidence type="ECO:0000256" key="8">
    <source>
        <dbReference type="ARBA" id="ARBA00023288"/>
    </source>
</evidence>
<dbReference type="PROSITE" id="PS51257">
    <property type="entry name" value="PROKAR_LIPOPROTEIN"/>
    <property type="match status" value="1"/>
</dbReference>
<accession>A0A6B3VWA9</accession>
<keyword evidence="6" id="KW-0472">Membrane</keyword>
<keyword evidence="5" id="KW-0997">Cell inner membrane</keyword>
<keyword evidence="7" id="KW-0564">Palmitate</keyword>
<evidence type="ECO:0000313" key="12">
    <source>
        <dbReference type="EMBL" id="NEY82500.1"/>
    </source>
</evidence>
<evidence type="ECO:0000256" key="1">
    <source>
        <dbReference type="ARBA" id="ARBA00004533"/>
    </source>
</evidence>
<dbReference type="CDD" id="cd13553">
    <property type="entry name" value="PBP2_NrtA_CpmA_like"/>
    <property type="match status" value="1"/>
</dbReference>
<proteinExistence type="inferred from homology"/>
<gene>
    <name evidence="12" type="ORF">G4D64_13540</name>
    <name evidence="11" type="ORF">H1Z61_13810</name>
</gene>
<keyword evidence="9" id="KW-0732">Signal</keyword>
<dbReference type="InterPro" id="IPR044527">
    <property type="entry name" value="NrtA/CpmA_ABC-bd_dom"/>
</dbReference>
<feature type="domain" description="Solute-binding protein family 3/N-terminal" evidence="10">
    <location>
        <begin position="37"/>
        <end position="266"/>
    </location>
</feature>
<feature type="signal peptide" evidence="9">
    <location>
        <begin position="1"/>
        <end position="20"/>
    </location>
</feature>
<dbReference type="AlphaFoldDB" id="A0A6B3VWA9"/>
<dbReference type="Proteomes" id="UP000570010">
    <property type="component" value="Unassembled WGS sequence"/>
</dbReference>
<dbReference type="PANTHER" id="PTHR30024">
    <property type="entry name" value="ALIPHATIC SULFONATES-BINDING PROTEIN-RELATED"/>
    <property type="match status" value="1"/>
</dbReference>
<dbReference type="SUPFAM" id="SSF53850">
    <property type="entry name" value="Periplasmic binding protein-like II"/>
    <property type="match status" value="1"/>
</dbReference>
<comment type="similarity">
    <text evidence="2">Belongs to the bacterial solute-binding protein SsuA/TauA family.</text>
</comment>
<comment type="subcellular location">
    <subcellularLocation>
        <location evidence="1">Cell inner membrane</location>
    </subcellularLocation>
</comment>
<dbReference type="Gene3D" id="3.40.190.10">
    <property type="entry name" value="Periplasmic binding protein-like II"/>
    <property type="match status" value="2"/>
</dbReference>
<evidence type="ECO:0000256" key="5">
    <source>
        <dbReference type="ARBA" id="ARBA00022519"/>
    </source>
</evidence>
<evidence type="ECO:0000313" key="13">
    <source>
        <dbReference type="Proteomes" id="UP000472971"/>
    </source>
</evidence>
<keyword evidence="3" id="KW-0813">Transport</keyword>